<dbReference type="PANTHER" id="PTHR10974">
    <property type="entry name" value="FI08016P-RELATED"/>
    <property type="match status" value="1"/>
</dbReference>
<accession>A0A3S5CMD1</accession>
<dbReference type="GO" id="GO:0005615">
    <property type="term" value="C:extracellular space"/>
    <property type="evidence" value="ECO:0007669"/>
    <property type="project" value="TreeGrafter"/>
</dbReference>
<reference evidence="1" key="1">
    <citation type="submission" date="2018-11" db="EMBL/GenBank/DDBJ databases">
        <authorList>
            <consortium name="Pathogen Informatics"/>
        </authorList>
    </citation>
    <scope>NUCLEOTIDE SEQUENCE</scope>
</reference>
<dbReference type="Pfam" id="PF02995">
    <property type="entry name" value="DUF229"/>
    <property type="match status" value="1"/>
</dbReference>
<dbReference type="InterPro" id="IPR004245">
    <property type="entry name" value="DUF229"/>
</dbReference>
<dbReference type="OrthoDB" id="413313at2759"/>
<dbReference type="Proteomes" id="UP000784294">
    <property type="component" value="Unassembled WGS sequence"/>
</dbReference>
<keyword evidence="2" id="KW-1185">Reference proteome</keyword>
<evidence type="ECO:0000313" key="1">
    <source>
        <dbReference type="EMBL" id="VEL32752.1"/>
    </source>
</evidence>
<organism evidence="1 2">
    <name type="scientific">Protopolystoma xenopodis</name>
    <dbReference type="NCBI Taxonomy" id="117903"/>
    <lineage>
        <taxon>Eukaryota</taxon>
        <taxon>Metazoa</taxon>
        <taxon>Spiralia</taxon>
        <taxon>Lophotrochozoa</taxon>
        <taxon>Platyhelminthes</taxon>
        <taxon>Monogenea</taxon>
        <taxon>Polyopisthocotylea</taxon>
        <taxon>Polystomatidea</taxon>
        <taxon>Polystomatidae</taxon>
        <taxon>Protopolystoma</taxon>
    </lineage>
</organism>
<evidence type="ECO:0000313" key="2">
    <source>
        <dbReference type="Proteomes" id="UP000784294"/>
    </source>
</evidence>
<proteinExistence type="predicted"/>
<sequence length="405" mass="45472">MTFASELSHERAELARHLDHSIEDLLSEIIAHDLTASWSRGGTEFANTLVILFSDHGARMGKARLSLHGHLRKFYSSTLAPKRARLFTDESIIWHDRCTKCYKPSGLHNLCPHGKLEERLPYMAFILPLQFRNLWPEAVRNLFQNRKRLVTLFDLHDTLLHLLDWQMGRDYDSLQSRGVSLFTPVFETRSCADAGIAGHWCVCQVWRAVPGPKLPTASLLQLPVLQAFPSDMVEGSPGLDWPPLVKLAGRHLIVHLNRATDMIRVRSVGQLGSRLCQQLFLKEIITAEVKDVSDELTRFWNNSDYDGRLPSFMDSKAIVASSIDEIRIHAVVGPGDAHFEASLHIIGPLSASQLTPANGDDGDDAAVSFRLLDSDISRLDFYEAKVACVPSEVGQWAVLRRYCVC</sequence>
<comment type="caution">
    <text evidence="1">The sequence shown here is derived from an EMBL/GenBank/DDBJ whole genome shotgun (WGS) entry which is preliminary data.</text>
</comment>
<dbReference type="PANTHER" id="PTHR10974:SF1">
    <property type="entry name" value="FI08016P-RELATED"/>
    <property type="match status" value="1"/>
</dbReference>
<dbReference type="AlphaFoldDB" id="A0A3S5CMD1"/>
<dbReference type="InterPro" id="IPR017850">
    <property type="entry name" value="Alkaline_phosphatase_core_sf"/>
</dbReference>
<dbReference type="Gene3D" id="3.40.720.10">
    <property type="entry name" value="Alkaline Phosphatase, subunit A"/>
    <property type="match status" value="1"/>
</dbReference>
<dbReference type="SUPFAM" id="SSF53649">
    <property type="entry name" value="Alkaline phosphatase-like"/>
    <property type="match status" value="1"/>
</dbReference>
<protein>
    <submittedName>
        <fullName evidence="1">Uncharacterized protein</fullName>
    </submittedName>
</protein>
<gene>
    <name evidence="1" type="ORF">PXEA_LOCUS26192</name>
</gene>
<dbReference type="EMBL" id="CAAALY010244596">
    <property type="protein sequence ID" value="VEL32752.1"/>
    <property type="molecule type" value="Genomic_DNA"/>
</dbReference>
<name>A0A3S5CMD1_9PLAT</name>